<dbReference type="RefSeq" id="WP_252085309.1">
    <property type="nucleotide sequence ID" value="NZ_CP092418.1"/>
</dbReference>
<name>A0ABY4VHT4_9GAMM</name>
<sequence>MFLRIISMVLIFVIVGCNEGTLQSSSDLAGPIEGEASEDCESNRYKLLVRLSLAPVTLGGEDGCKVASGLWMDPYSGKFIQQASDLDVESVVPESWALRHGGRGWSSKQRRIFAEDPANTWLIGKGHGLSRNGRGPDKWLPPYQPARTIYMQQFRAIARKYRLAQ</sequence>
<dbReference type="GO" id="GO:0004519">
    <property type="term" value="F:endonuclease activity"/>
    <property type="evidence" value="ECO:0007669"/>
    <property type="project" value="UniProtKB-KW"/>
</dbReference>
<protein>
    <submittedName>
        <fullName evidence="1">HNH endonuclease</fullName>
    </submittedName>
</protein>
<keyword evidence="2" id="KW-1185">Reference proteome</keyword>
<accession>A0ABY4VHT4</accession>
<evidence type="ECO:0000313" key="2">
    <source>
        <dbReference type="Proteomes" id="UP001055658"/>
    </source>
</evidence>
<gene>
    <name evidence="1" type="ORF">MJO52_07415</name>
</gene>
<proteinExistence type="predicted"/>
<keyword evidence="1" id="KW-0378">Hydrolase</keyword>
<dbReference type="Proteomes" id="UP001055658">
    <property type="component" value="Chromosome"/>
</dbReference>
<organism evidence="1 2">
    <name type="scientific">Microbulbifer variabilis</name>
    <dbReference type="NCBI Taxonomy" id="266805"/>
    <lineage>
        <taxon>Bacteria</taxon>
        <taxon>Pseudomonadati</taxon>
        <taxon>Pseudomonadota</taxon>
        <taxon>Gammaproteobacteria</taxon>
        <taxon>Cellvibrionales</taxon>
        <taxon>Microbulbiferaceae</taxon>
        <taxon>Microbulbifer</taxon>
    </lineage>
</organism>
<reference evidence="1" key="1">
    <citation type="submission" date="2022-02" db="EMBL/GenBank/DDBJ databases">
        <title>Coral-associated bacteria.</title>
        <authorList>
            <person name="Tang K."/>
            <person name="Wang X."/>
        </authorList>
    </citation>
    <scope>NUCLEOTIDE SEQUENCE</scope>
    <source>
        <strain evidence="1">SCSIO 43006</strain>
    </source>
</reference>
<dbReference type="EMBL" id="CP092418">
    <property type="protein sequence ID" value="USD22956.1"/>
    <property type="molecule type" value="Genomic_DNA"/>
</dbReference>
<keyword evidence="1" id="KW-0540">Nuclease</keyword>
<keyword evidence="1" id="KW-0255">Endonuclease</keyword>
<evidence type="ECO:0000313" key="1">
    <source>
        <dbReference type="EMBL" id="USD22956.1"/>
    </source>
</evidence>
<dbReference type="PROSITE" id="PS51257">
    <property type="entry name" value="PROKAR_LIPOPROTEIN"/>
    <property type="match status" value="1"/>
</dbReference>